<dbReference type="EMBL" id="CAJPWZ010000856">
    <property type="protein sequence ID" value="CAG2201604.1"/>
    <property type="molecule type" value="Genomic_DNA"/>
</dbReference>
<protein>
    <submittedName>
        <fullName evidence="1">Uncharacterized protein</fullName>
    </submittedName>
</protein>
<proteinExistence type="predicted"/>
<reference evidence="1" key="1">
    <citation type="submission" date="2021-03" db="EMBL/GenBank/DDBJ databases">
        <authorList>
            <person name="Bekaert M."/>
        </authorList>
    </citation>
    <scope>NUCLEOTIDE SEQUENCE</scope>
</reference>
<dbReference type="Proteomes" id="UP000683360">
    <property type="component" value="Unassembled WGS sequence"/>
</dbReference>
<evidence type="ECO:0000313" key="1">
    <source>
        <dbReference type="EMBL" id="CAG2201604.1"/>
    </source>
</evidence>
<sequence>MQLQTCLNVFTDIEIKFACNDYDNKTYGEDHLRLLFIVKQCVLILENFTVSYPYDNGTLDVIHNCSSPIIVDMKPLYQSNYANWSYCEDISKNALPNCSVACIKNICSINTRCINIIDPRCLIPKYMDMYIRMIYECVHHSKVYPERKEDDLFHVDIGCGSGWIINISDVSLQQIEYACSKYEYSNECLISGEDKSRIINECSNKNNCSMSIKLNITCDNVKTYAFYNVSYNCSKSGSNTNIGISACQMVNETTHIQCHNGRSIQEQSLSINFQPAHVASCLQEHNISWNYENDCRKQNKSKCEINLFKGMLLHQCLVVPKRKLLSPIAVLKVLFA</sequence>
<accession>A0A8S3QWU0</accession>
<dbReference type="AlphaFoldDB" id="A0A8S3QWU0"/>
<gene>
    <name evidence="1" type="ORF">MEDL_16202</name>
</gene>
<organism evidence="1 2">
    <name type="scientific">Mytilus edulis</name>
    <name type="common">Blue mussel</name>
    <dbReference type="NCBI Taxonomy" id="6550"/>
    <lineage>
        <taxon>Eukaryota</taxon>
        <taxon>Metazoa</taxon>
        <taxon>Spiralia</taxon>
        <taxon>Lophotrochozoa</taxon>
        <taxon>Mollusca</taxon>
        <taxon>Bivalvia</taxon>
        <taxon>Autobranchia</taxon>
        <taxon>Pteriomorphia</taxon>
        <taxon>Mytilida</taxon>
        <taxon>Mytiloidea</taxon>
        <taxon>Mytilidae</taxon>
        <taxon>Mytilinae</taxon>
        <taxon>Mytilus</taxon>
    </lineage>
</organism>
<comment type="caution">
    <text evidence="1">The sequence shown here is derived from an EMBL/GenBank/DDBJ whole genome shotgun (WGS) entry which is preliminary data.</text>
</comment>
<name>A0A8S3QWU0_MYTED</name>
<evidence type="ECO:0000313" key="2">
    <source>
        <dbReference type="Proteomes" id="UP000683360"/>
    </source>
</evidence>
<keyword evidence="2" id="KW-1185">Reference proteome</keyword>